<gene>
    <name evidence="2" type="ORF">DEJ49_33155</name>
</gene>
<keyword evidence="1" id="KW-0732">Signal</keyword>
<evidence type="ECO:0000313" key="3">
    <source>
        <dbReference type="Proteomes" id="UP000324015"/>
    </source>
</evidence>
<reference evidence="2 3" key="1">
    <citation type="submission" date="2018-05" db="EMBL/GenBank/DDBJ databases">
        <title>Streptomyces venezuelae.</title>
        <authorList>
            <person name="Kim W."/>
            <person name="Lee N."/>
            <person name="Cho B.-K."/>
        </authorList>
    </citation>
    <scope>NUCLEOTIDE SEQUENCE [LARGE SCALE GENOMIC DNA]</scope>
    <source>
        <strain evidence="2 3">ATCC 14585</strain>
    </source>
</reference>
<sequence length="149" mass="14323">MGAAALFATTATTLASCASVVVCSSGGNSISPRLLASVGNVFASASMSGGGPSPVGFGAVALSVDAALGVEAAGFVNGPSTFVQPPPSVLGCTLLFVLDGAASEAAAASSAEDGAATDSVRTVVCAGFPAHWVTRFLCMKRCGGCATAM</sequence>
<proteinExistence type="predicted"/>
<evidence type="ECO:0000256" key="1">
    <source>
        <dbReference type="SAM" id="SignalP"/>
    </source>
</evidence>
<dbReference type="EMBL" id="CP029191">
    <property type="protein sequence ID" value="QES45191.1"/>
    <property type="molecule type" value="Genomic_DNA"/>
</dbReference>
<organism evidence="2 3">
    <name type="scientific">Streptomyces venezuelae</name>
    <dbReference type="NCBI Taxonomy" id="54571"/>
    <lineage>
        <taxon>Bacteria</taxon>
        <taxon>Bacillati</taxon>
        <taxon>Actinomycetota</taxon>
        <taxon>Actinomycetes</taxon>
        <taxon>Kitasatosporales</taxon>
        <taxon>Streptomycetaceae</taxon>
        <taxon>Streptomyces</taxon>
    </lineage>
</organism>
<feature type="chain" id="PRO_5039517091" description="Secreted protein" evidence="1">
    <location>
        <begin position="19"/>
        <end position="149"/>
    </location>
</feature>
<accession>A0A5P2CVQ1</accession>
<name>A0A5P2CVQ1_STRVZ</name>
<feature type="signal peptide" evidence="1">
    <location>
        <begin position="1"/>
        <end position="18"/>
    </location>
</feature>
<dbReference type="AlphaFoldDB" id="A0A5P2CVQ1"/>
<dbReference type="Proteomes" id="UP000324015">
    <property type="component" value="Chromosome"/>
</dbReference>
<protein>
    <recommendedName>
        <fullName evidence="4">Secreted protein</fullName>
    </recommendedName>
</protein>
<evidence type="ECO:0000313" key="2">
    <source>
        <dbReference type="EMBL" id="QES45191.1"/>
    </source>
</evidence>
<evidence type="ECO:0008006" key="4">
    <source>
        <dbReference type="Google" id="ProtNLM"/>
    </source>
</evidence>